<evidence type="ECO:0000313" key="3">
    <source>
        <dbReference type="Proteomes" id="UP000193240"/>
    </source>
</evidence>
<feature type="region of interest" description="Disordered" evidence="1">
    <location>
        <begin position="121"/>
        <end position="142"/>
    </location>
</feature>
<sequence>MQPIHRVQKRSIVSNHTKRKGRPPKCTESWKKKLILLRMCGLDARQVVAVLTMQGGGAAKTKPRRAQQLVKQLLVDNQERFHTPDKLVARRHATFIRTSLRSDGSRNPRSIKRQVKAMAYKASQRDSSKSSTCQHNETGGFLSSPGVTQPLFNIGADALSTDASPVVTTFF</sequence>
<keyword evidence="3" id="KW-1185">Reference proteome</keyword>
<evidence type="ECO:0000256" key="1">
    <source>
        <dbReference type="SAM" id="MobiDB-lite"/>
    </source>
</evidence>
<evidence type="ECO:0000313" key="2">
    <source>
        <dbReference type="EMBL" id="OSS43322.1"/>
    </source>
</evidence>
<gene>
    <name evidence="2" type="ORF">B5807_12041</name>
</gene>
<accession>A0A1Y2LII5</accession>
<proteinExistence type="predicted"/>
<protein>
    <submittedName>
        <fullName evidence="2">Uncharacterized protein</fullName>
    </submittedName>
</protein>
<organism evidence="2 3">
    <name type="scientific">Epicoccum nigrum</name>
    <name type="common">Soil fungus</name>
    <name type="synonym">Epicoccum purpurascens</name>
    <dbReference type="NCBI Taxonomy" id="105696"/>
    <lineage>
        <taxon>Eukaryota</taxon>
        <taxon>Fungi</taxon>
        <taxon>Dikarya</taxon>
        <taxon>Ascomycota</taxon>
        <taxon>Pezizomycotina</taxon>
        <taxon>Dothideomycetes</taxon>
        <taxon>Pleosporomycetidae</taxon>
        <taxon>Pleosporales</taxon>
        <taxon>Pleosporineae</taxon>
        <taxon>Didymellaceae</taxon>
        <taxon>Epicoccum</taxon>
    </lineage>
</organism>
<dbReference type="InParanoid" id="A0A1Y2LII5"/>
<feature type="region of interest" description="Disordered" evidence="1">
    <location>
        <begin position="1"/>
        <end position="26"/>
    </location>
</feature>
<dbReference type="Proteomes" id="UP000193240">
    <property type="component" value="Unassembled WGS sequence"/>
</dbReference>
<reference evidence="2 3" key="1">
    <citation type="journal article" date="2017" name="Genome Announc.">
        <title>Genome sequence of the saprophytic ascomycete Epicoccum nigrum ICMP 19927 strain isolated from New Zealand.</title>
        <authorList>
            <person name="Fokin M."/>
            <person name="Fleetwood D."/>
            <person name="Weir B.S."/>
            <person name="Villas-Boas S.G."/>
        </authorList>
    </citation>
    <scope>NUCLEOTIDE SEQUENCE [LARGE SCALE GENOMIC DNA]</scope>
    <source>
        <strain evidence="2 3">ICMP 19927</strain>
    </source>
</reference>
<name>A0A1Y2LII5_EPING</name>
<dbReference type="EMBL" id="KZ107870">
    <property type="protein sequence ID" value="OSS43322.1"/>
    <property type="molecule type" value="Genomic_DNA"/>
</dbReference>
<dbReference type="AlphaFoldDB" id="A0A1Y2LII5"/>